<organism evidence="8">
    <name type="scientific">marine metagenome</name>
    <dbReference type="NCBI Taxonomy" id="408172"/>
    <lineage>
        <taxon>unclassified sequences</taxon>
        <taxon>metagenomes</taxon>
        <taxon>ecological metagenomes</taxon>
    </lineage>
</organism>
<evidence type="ECO:0000259" key="7">
    <source>
        <dbReference type="Pfam" id="PF11412"/>
    </source>
</evidence>
<name>A0A381T3C3_9ZZZZ</name>
<evidence type="ECO:0008006" key="9">
    <source>
        <dbReference type="Google" id="ProtNLM"/>
    </source>
</evidence>
<evidence type="ECO:0000256" key="3">
    <source>
        <dbReference type="ARBA" id="ARBA00022989"/>
    </source>
</evidence>
<dbReference type="AlphaFoldDB" id="A0A381T3C3"/>
<evidence type="ECO:0000256" key="1">
    <source>
        <dbReference type="ARBA" id="ARBA00004141"/>
    </source>
</evidence>
<feature type="transmembrane region" description="Helical" evidence="5">
    <location>
        <begin position="427"/>
        <end position="449"/>
    </location>
</feature>
<dbReference type="InterPro" id="IPR028250">
    <property type="entry name" value="DsbDN"/>
</dbReference>
<dbReference type="InterPro" id="IPR003834">
    <property type="entry name" value="Cyt_c_assmbl_TM_dom"/>
</dbReference>
<feature type="transmembrane region" description="Helical" evidence="5">
    <location>
        <begin position="470"/>
        <end position="492"/>
    </location>
</feature>
<accession>A0A381T3C3</accession>
<dbReference type="InterPro" id="IPR036929">
    <property type="entry name" value="DsbDN_sf"/>
</dbReference>
<feature type="transmembrane region" description="Helical" evidence="5">
    <location>
        <begin position="273"/>
        <end position="300"/>
    </location>
</feature>
<evidence type="ECO:0000256" key="2">
    <source>
        <dbReference type="ARBA" id="ARBA00022692"/>
    </source>
</evidence>
<dbReference type="GO" id="GO:0016020">
    <property type="term" value="C:membrane"/>
    <property type="evidence" value="ECO:0007669"/>
    <property type="project" value="UniProtKB-SubCell"/>
</dbReference>
<dbReference type="Gene3D" id="3.40.30.10">
    <property type="entry name" value="Glutaredoxin"/>
    <property type="match status" value="1"/>
</dbReference>
<keyword evidence="4 5" id="KW-0472">Membrane</keyword>
<feature type="transmembrane region" description="Helical" evidence="5">
    <location>
        <begin position="231"/>
        <end position="253"/>
    </location>
</feature>
<feature type="domain" description="Thiol:disulfide interchange protein DsbD N-terminal" evidence="7">
    <location>
        <begin position="45"/>
        <end position="147"/>
    </location>
</feature>
<protein>
    <recommendedName>
        <fullName evidence="9">Thioredoxin domain-containing protein</fullName>
    </recommendedName>
</protein>
<dbReference type="Gene3D" id="2.60.40.1250">
    <property type="entry name" value="Thiol:disulfide interchange protein DsbD, N-terminal domain"/>
    <property type="match status" value="1"/>
</dbReference>
<keyword evidence="2 5" id="KW-0812">Transmembrane</keyword>
<dbReference type="GO" id="GO:0017004">
    <property type="term" value="P:cytochrome complex assembly"/>
    <property type="evidence" value="ECO:0007669"/>
    <property type="project" value="InterPro"/>
</dbReference>
<dbReference type="EMBL" id="UINC01003889">
    <property type="protein sequence ID" value="SVA10088.1"/>
    <property type="molecule type" value="Genomic_DNA"/>
</dbReference>
<dbReference type="Pfam" id="PF13899">
    <property type="entry name" value="Thioredoxin_7"/>
    <property type="match status" value="1"/>
</dbReference>
<feature type="domain" description="Cytochrome C biogenesis protein transmembrane" evidence="6">
    <location>
        <begin position="190"/>
        <end position="410"/>
    </location>
</feature>
<dbReference type="Pfam" id="PF02683">
    <property type="entry name" value="DsbD_TM"/>
    <property type="match status" value="1"/>
</dbReference>
<dbReference type="PANTHER" id="PTHR32234">
    <property type="entry name" value="THIOL:DISULFIDE INTERCHANGE PROTEIN DSBD"/>
    <property type="match status" value="1"/>
</dbReference>
<evidence type="ECO:0000313" key="8">
    <source>
        <dbReference type="EMBL" id="SVA10088.1"/>
    </source>
</evidence>
<sequence length="647" mass="70471">MKQFLFLFLFTTGLTAQLENPVSVRTGNVPGARAGEVIHIPVIASMDPEWFIYSIYKTSDGPIPTAINVSGKAVAMAGMVREPEPKYKWDEGFETNSYYHTSGAIFNAPVRLKSALAPGTYDLTVDFFFQVCNARLCYPPTTKTVSVQVTIEPGAPRSDRNSLVADISSADNNDSDGFGHSFLGLFLLAVGGAILSWVMPCVYPMVPIIISFFGKLADEKHIGKKTVATMYGLGISGTFVVLGLVVSLLSWGVSDVAARTRYANIGNFIATNAWINLGLGILFIFFALWMFGIINVNVASRLLNRTDQAGQSAKSAHLGSLLLGVAFAITSFSCTVPVVGTLLVVAAAGTAAGLFTSLYGMLIYGVVFAAPFVALSLFPKALEGLPRSGIWMETVKIVFGFIELAAAVKFLWVPDLEWNLGLLPRNVVLAIFILIGIAQMAYLLGFYTVGSSEAEIKPFQIGRGRWVGTVLTGLVLFPIGLSLTAAPTYHYADMPRLVEEIIEAMVPPPPTEDDLARQQGWYVDDYAGALAKAKATGKPLFIDFTGVYCANCRVMERRIFPTGPVKEQFDKMVLTRLYVDKKDSLSEAFARLQFERYQQATQPYYVVLDPADEFTLADTGGYMPRGFADFLLSGMTAYNSRNRSDTP</sequence>
<feature type="transmembrane region" description="Helical" evidence="5">
    <location>
        <begin position="182"/>
        <end position="210"/>
    </location>
</feature>
<dbReference type="PANTHER" id="PTHR32234:SF0">
    <property type="entry name" value="THIOL:DISULFIDE INTERCHANGE PROTEIN DSBD"/>
    <property type="match status" value="1"/>
</dbReference>
<comment type="subcellular location">
    <subcellularLocation>
        <location evidence="1">Membrane</location>
        <topology evidence="1">Multi-pass membrane protein</topology>
    </subcellularLocation>
</comment>
<keyword evidence="3 5" id="KW-1133">Transmembrane helix</keyword>
<feature type="transmembrane region" description="Helical" evidence="5">
    <location>
        <begin position="358"/>
        <end position="378"/>
    </location>
</feature>
<proteinExistence type="predicted"/>
<evidence type="ECO:0000256" key="5">
    <source>
        <dbReference type="SAM" id="Phobius"/>
    </source>
</evidence>
<dbReference type="InterPro" id="IPR036249">
    <property type="entry name" value="Thioredoxin-like_sf"/>
</dbReference>
<dbReference type="Pfam" id="PF11412">
    <property type="entry name" value="DsbD_N"/>
    <property type="match status" value="1"/>
</dbReference>
<feature type="transmembrane region" description="Helical" evidence="5">
    <location>
        <begin position="321"/>
        <end position="346"/>
    </location>
</feature>
<gene>
    <name evidence="8" type="ORF">METZ01_LOCUS62942</name>
</gene>
<dbReference type="GO" id="GO:0015035">
    <property type="term" value="F:protein-disulfide reductase activity"/>
    <property type="evidence" value="ECO:0007669"/>
    <property type="project" value="TreeGrafter"/>
</dbReference>
<feature type="transmembrane region" description="Helical" evidence="5">
    <location>
        <begin position="390"/>
        <end position="412"/>
    </location>
</feature>
<evidence type="ECO:0000259" key="6">
    <source>
        <dbReference type="Pfam" id="PF02683"/>
    </source>
</evidence>
<dbReference type="SUPFAM" id="SSF52833">
    <property type="entry name" value="Thioredoxin-like"/>
    <property type="match status" value="1"/>
</dbReference>
<dbReference type="GO" id="GO:0045454">
    <property type="term" value="P:cell redox homeostasis"/>
    <property type="evidence" value="ECO:0007669"/>
    <property type="project" value="TreeGrafter"/>
</dbReference>
<evidence type="ECO:0000256" key="4">
    <source>
        <dbReference type="ARBA" id="ARBA00023136"/>
    </source>
</evidence>
<reference evidence="8" key="1">
    <citation type="submission" date="2018-05" db="EMBL/GenBank/DDBJ databases">
        <authorList>
            <person name="Lanie J.A."/>
            <person name="Ng W.-L."/>
            <person name="Kazmierczak K.M."/>
            <person name="Andrzejewski T.M."/>
            <person name="Davidsen T.M."/>
            <person name="Wayne K.J."/>
            <person name="Tettelin H."/>
            <person name="Glass J.I."/>
            <person name="Rusch D."/>
            <person name="Podicherti R."/>
            <person name="Tsui H.-C.T."/>
            <person name="Winkler M.E."/>
        </authorList>
    </citation>
    <scope>NUCLEOTIDE SEQUENCE</scope>
</reference>